<dbReference type="EMBL" id="AMZH03023342">
    <property type="protein sequence ID" value="RRT36624.1"/>
    <property type="molecule type" value="Genomic_DNA"/>
</dbReference>
<feature type="non-terminal residue" evidence="1">
    <location>
        <position position="1"/>
    </location>
</feature>
<accession>A0A426XAZ1</accession>
<comment type="caution">
    <text evidence="1">The sequence shown here is derived from an EMBL/GenBank/DDBJ whole genome shotgun (WGS) entry which is preliminary data.</text>
</comment>
<dbReference type="AlphaFoldDB" id="A0A426XAZ1"/>
<sequence length="65" mass="7091">SVTRTLDELPSHRPKLGPMPKLGLGSMSGLRIPNCIVLTLTQCLDLTLANHLIVICHSESCINRL</sequence>
<evidence type="ECO:0000313" key="1">
    <source>
        <dbReference type="EMBL" id="RRT36624.1"/>
    </source>
</evidence>
<proteinExistence type="predicted"/>
<reference evidence="1 2" key="1">
    <citation type="journal article" date="2014" name="Agronomy (Basel)">
        <title>A Draft Genome Sequence for Ensete ventricosum, the Drought-Tolerant Tree Against Hunger.</title>
        <authorList>
            <person name="Harrison J."/>
            <person name="Moore K.A."/>
            <person name="Paszkiewicz K."/>
            <person name="Jones T."/>
            <person name="Grant M."/>
            <person name="Ambacheew D."/>
            <person name="Muzemil S."/>
            <person name="Studholme D.J."/>
        </authorList>
    </citation>
    <scope>NUCLEOTIDE SEQUENCE [LARGE SCALE GENOMIC DNA]</scope>
</reference>
<dbReference type="Proteomes" id="UP000287651">
    <property type="component" value="Unassembled WGS sequence"/>
</dbReference>
<evidence type="ECO:0000313" key="2">
    <source>
        <dbReference type="Proteomes" id="UP000287651"/>
    </source>
</evidence>
<name>A0A426XAZ1_ENSVE</name>
<gene>
    <name evidence="1" type="ORF">B296_00059207</name>
</gene>
<organism evidence="1 2">
    <name type="scientific">Ensete ventricosum</name>
    <name type="common">Abyssinian banana</name>
    <name type="synonym">Musa ensete</name>
    <dbReference type="NCBI Taxonomy" id="4639"/>
    <lineage>
        <taxon>Eukaryota</taxon>
        <taxon>Viridiplantae</taxon>
        <taxon>Streptophyta</taxon>
        <taxon>Embryophyta</taxon>
        <taxon>Tracheophyta</taxon>
        <taxon>Spermatophyta</taxon>
        <taxon>Magnoliopsida</taxon>
        <taxon>Liliopsida</taxon>
        <taxon>Zingiberales</taxon>
        <taxon>Musaceae</taxon>
        <taxon>Ensete</taxon>
    </lineage>
</organism>
<protein>
    <submittedName>
        <fullName evidence="1">Uncharacterized protein</fullName>
    </submittedName>
</protein>